<reference evidence="3" key="1">
    <citation type="journal article" date="2014" name="Proc. Natl. Acad. Sci. U.S.A.">
        <title>Extensive sampling of basidiomycete genomes demonstrates inadequacy of the white-rot/brown-rot paradigm for wood decay fungi.</title>
        <authorList>
            <person name="Riley R."/>
            <person name="Salamov A.A."/>
            <person name="Brown D.W."/>
            <person name="Nagy L.G."/>
            <person name="Floudas D."/>
            <person name="Held B.W."/>
            <person name="Levasseur A."/>
            <person name="Lombard V."/>
            <person name="Morin E."/>
            <person name="Otillar R."/>
            <person name="Lindquist E.A."/>
            <person name="Sun H."/>
            <person name="LaButti K.M."/>
            <person name="Schmutz J."/>
            <person name="Jabbour D."/>
            <person name="Luo H."/>
            <person name="Baker S.E."/>
            <person name="Pisabarro A.G."/>
            <person name="Walton J.D."/>
            <person name="Blanchette R.A."/>
            <person name="Henrissat B."/>
            <person name="Martin F."/>
            <person name="Cullen D."/>
            <person name="Hibbett D.S."/>
            <person name="Grigoriev I.V."/>
        </authorList>
    </citation>
    <scope>NUCLEOTIDE SEQUENCE [LARGE SCALE GENOMIC DNA]</scope>
    <source>
        <strain evidence="3">PC15</strain>
    </source>
</reference>
<dbReference type="VEuPathDB" id="FungiDB:PLEOSDRAFT_1087149"/>
<evidence type="ECO:0000256" key="1">
    <source>
        <dbReference type="SAM" id="MobiDB-lite"/>
    </source>
</evidence>
<dbReference type="InParanoid" id="A0A067NEJ7"/>
<gene>
    <name evidence="2" type="ORF">PLEOSDRAFT_1087149</name>
</gene>
<feature type="region of interest" description="Disordered" evidence="1">
    <location>
        <begin position="1"/>
        <end position="41"/>
    </location>
</feature>
<feature type="region of interest" description="Disordered" evidence="1">
    <location>
        <begin position="437"/>
        <end position="462"/>
    </location>
</feature>
<proteinExistence type="predicted"/>
<feature type="compositionally biased region" description="Polar residues" evidence="1">
    <location>
        <begin position="438"/>
        <end position="448"/>
    </location>
</feature>
<dbReference type="Proteomes" id="UP000027073">
    <property type="component" value="Unassembled WGS sequence"/>
</dbReference>
<feature type="compositionally biased region" description="Low complexity" evidence="1">
    <location>
        <begin position="399"/>
        <end position="409"/>
    </location>
</feature>
<accession>A0A067NEJ7</accession>
<feature type="compositionally biased region" description="Basic and acidic residues" evidence="1">
    <location>
        <begin position="318"/>
        <end position="329"/>
    </location>
</feature>
<dbReference type="HOGENOM" id="CLU_399606_0_0_1"/>
<feature type="compositionally biased region" description="Acidic residues" evidence="1">
    <location>
        <begin position="385"/>
        <end position="398"/>
    </location>
</feature>
<feature type="compositionally biased region" description="Polar residues" evidence="1">
    <location>
        <begin position="17"/>
        <end position="33"/>
    </location>
</feature>
<evidence type="ECO:0000313" key="2">
    <source>
        <dbReference type="EMBL" id="KDQ22542.1"/>
    </source>
</evidence>
<feature type="region of interest" description="Disordered" evidence="1">
    <location>
        <begin position="373"/>
        <end position="412"/>
    </location>
</feature>
<sequence>MKPYFHPYNQDRRPARASSNNGDAAYGNQSLTVPQGFGASQARGSMAGWYEQALPPVDASSTSSANSTHANPGNPYPVVTPSTSTNADVALYYSQHPASTSGARILPPGGSDTLGQDAQPLPQRAPQLRFARLAQPQPQPQAFSGSANMGHALGRPQWDVGFNYLAQPQALYAGYYSNSFLSQQTFPPLVGSGYLQNDPLEDNLQMTSHTASSAGQNHPQNPVNGSYFGFYPPVPAPGNGASQELFARPQILPQGFAVPSTRASDGIVGPVPAASYDGGYRHAPYQSAKAQVEKGRGRPKKTRSSWQDQNRSPVPRVLAKDEAECPRPNCDKVMKKANIRRHLRSKFHGGEGTFCPLCDCPLSRSDCVPRHIKKYCPNRNTSNDATEEQEDDDEEDDTLLSTSTSDTQSPLIAAPEQVPQASVYGAPGLLPALAPLNAKSTSSHSDTLSPHAASEGSLNGSQYEGGYTDDTHPALPAAYNYLYPYPEDTRYTPTPPLDAAPCDIYADDAPDPGFDGFDNILEYWEESFDPQGSLADARPDEVWDNRAEDTIDSLDSTAPGNNGSVLAAAFPTAPVPTLAPRVEGHGPSSEDGSVYARADAAELSGDDTADPVAGEQNADTPNDVAGLGLDSDDLEDALIHEFDNHDYGGESNDLYDLYRSYGLEDLFGDTHSVGEEKGEGGNDKFVYYY</sequence>
<name>A0A067NEJ7_PLEO1</name>
<feature type="compositionally biased region" description="Low complexity" evidence="1">
    <location>
        <begin position="59"/>
        <end position="71"/>
    </location>
</feature>
<dbReference type="AlphaFoldDB" id="A0A067NEJ7"/>
<evidence type="ECO:0000313" key="3">
    <source>
        <dbReference type="Proteomes" id="UP000027073"/>
    </source>
</evidence>
<feature type="region of interest" description="Disordered" evidence="1">
    <location>
        <begin position="56"/>
        <end position="81"/>
    </location>
</feature>
<dbReference type="EMBL" id="KL198014">
    <property type="protein sequence ID" value="KDQ22542.1"/>
    <property type="molecule type" value="Genomic_DNA"/>
</dbReference>
<feature type="region of interest" description="Disordered" evidence="1">
    <location>
        <begin position="286"/>
        <end position="329"/>
    </location>
</feature>
<organism evidence="2 3">
    <name type="scientific">Pleurotus ostreatus (strain PC15)</name>
    <name type="common">Oyster mushroom</name>
    <dbReference type="NCBI Taxonomy" id="1137138"/>
    <lineage>
        <taxon>Eukaryota</taxon>
        <taxon>Fungi</taxon>
        <taxon>Dikarya</taxon>
        <taxon>Basidiomycota</taxon>
        <taxon>Agaricomycotina</taxon>
        <taxon>Agaricomycetes</taxon>
        <taxon>Agaricomycetidae</taxon>
        <taxon>Agaricales</taxon>
        <taxon>Pleurotineae</taxon>
        <taxon>Pleurotaceae</taxon>
        <taxon>Pleurotus</taxon>
    </lineage>
</organism>
<protein>
    <submittedName>
        <fullName evidence="2">Uncharacterized protein</fullName>
    </submittedName>
</protein>
<feature type="region of interest" description="Disordered" evidence="1">
    <location>
        <begin position="604"/>
        <end position="623"/>
    </location>
</feature>